<name>A0ABX2AGS5_9PROT</name>
<organism evidence="1 2">
    <name type="scientific">Komagataeibacter melomenusus</name>
    <dbReference type="NCBI Taxonomy" id="2766578"/>
    <lineage>
        <taxon>Bacteria</taxon>
        <taxon>Pseudomonadati</taxon>
        <taxon>Pseudomonadota</taxon>
        <taxon>Alphaproteobacteria</taxon>
        <taxon>Acetobacterales</taxon>
        <taxon>Acetobacteraceae</taxon>
        <taxon>Komagataeibacter</taxon>
    </lineage>
</organism>
<comment type="caution">
    <text evidence="1">The sequence shown here is derived from an EMBL/GenBank/DDBJ whole genome shotgun (WGS) entry which is preliminary data.</text>
</comment>
<protein>
    <submittedName>
        <fullName evidence="1">Uncharacterized protein</fullName>
    </submittedName>
</protein>
<dbReference type="EMBL" id="JABJWC010000030">
    <property type="protein sequence ID" value="NPC67072.1"/>
    <property type="molecule type" value="Genomic_DNA"/>
</dbReference>
<dbReference type="RefSeq" id="WP_172157855.1">
    <property type="nucleotide sequence ID" value="NZ_JABJWC010000030.1"/>
</dbReference>
<gene>
    <name evidence="1" type="ORF">HNW77_11860</name>
</gene>
<sequence>MAGTVSITLGRAEALILFEILSREPDRPECGKFQVPGNRDADYWAFDELLGTLERVLPEPFGPGYDQYLSDAAHNLIRRRGRLPGPDHT</sequence>
<keyword evidence="2" id="KW-1185">Reference proteome</keyword>
<proteinExistence type="predicted"/>
<evidence type="ECO:0000313" key="2">
    <source>
        <dbReference type="Proteomes" id="UP000623090"/>
    </source>
</evidence>
<evidence type="ECO:0000313" key="1">
    <source>
        <dbReference type="EMBL" id="NPC67072.1"/>
    </source>
</evidence>
<reference evidence="1 2" key="1">
    <citation type="journal article" date="2020" name="Microorganisms">
        <title>Description of Komagataeibacter melaceti sp. nov. and Komagataeibacter melomenusus sp. nov. Isolated from Apple Cider Vinegar.</title>
        <authorList>
            <person name="Maric L."/>
            <person name="Cleenwerck I."/>
            <person name="Accetto T."/>
            <person name="Vandamme P."/>
            <person name="Trcek J."/>
        </authorList>
    </citation>
    <scope>NUCLEOTIDE SEQUENCE [LARGE SCALE GENOMIC DNA]</scope>
    <source>
        <strain evidence="1 2">AV436</strain>
    </source>
</reference>
<dbReference type="Proteomes" id="UP000623090">
    <property type="component" value="Unassembled WGS sequence"/>
</dbReference>
<accession>A0ABX2AGS5</accession>